<protein>
    <recommendedName>
        <fullName evidence="4">Gag-pol polyprotein</fullName>
    </recommendedName>
</protein>
<proteinExistence type="predicted"/>
<organism evidence="2 3">
    <name type="scientific">Trifolium medium</name>
    <dbReference type="NCBI Taxonomy" id="97028"/>
    <lineage>
        <taxon>Eukaryota</taxon>
        <taxon>Viridiplantae</taxon>
        <taxon>Streptophyta</taxon>
        <taxon>Embryophyta</taxon>
        <taxon>Tracheophyta</taxon>
        <taxon>Spermatophyta</taxon>
        <taxon>Magnoliopsida</taxon>
        <taxon>eudicotyledons</taxon>
        <taxon>Gunneridae</taxon>
        <taxon>Pentapetalae</taxon>
        <taxon>rosids</taxon>
        <taxon>fabids</taxon>
        <taxon>Fabales</taxon>
        <taxon>Fabaceae</taxon>
        <taxon>Papilionoideae</taxon>
        <taxon>50 kb inversion clade</taxon>
        <taxon>NPAAA clade</taxon>
        <taxon>Hologalegina</taxon>
        <taxon>IRL clade</taxon>
        <taxon>Trifolieae</taxon>
        <taxon>Trifolium</taxon>
    </lineage>
</organism>
<evidence type="ECO:0008006" key="4">
    <source>
        <dbReference type="Google" id="ProtNLM"/>
    </source>
</evidence>
<accession>A0A392Q1H8</accession>
<evidence type="ECO:0000256" key="1">
    <source>
        <dbReference type="SAM" id="MobiDB-lite"/>
    </source>
</evidence>
<reference evidence="2 3" key="1">
    <citation type="journal article" date="2018" name="Front. Plant Sci.">
        <title>Red Clover (Trifolium pratense) and Zigzag Clover (T. medium) - A Picture of Genomic Similarities and Differences.</title>
        <authorList>
            <person name="Dluhosova J."/>
            <person name="Istvanek J."/>
            <person name="Nedelnik J."/>
            <person name="Repkova J."/>
        </authorList>
    </citation>
    <scope>NUCLEOTIDE SEQUENCE [LARGE SCALE GENOMIC DNA]</scope>
    <source>
        <strain evidence="3">cv. 10/8</strain>
        <tissue evidence="2">Leaf</tissue>
    </source>
</reference>
<feature type="compositionally biased region" description="Basic and acidic residues" evidence="1">
    <location>
        <begin position="109"/>
        <end position="130"/>
    </location>
</feature>
<keyword evidence="3" id="KW-1185">Reference proteome</keyword>
<evidence type="ECO:0000313" key="2">
    <source>
        <dbReference type="EMBL" id="MCI17837.1"/>
    </source>
</evidence>
<sequence>MYWEAFKAMQLAGEQLKPYNGTLVGFAGEQVEVMGHITLLTTFGVKENAKTIKYPLDDGRIGMVRGDQALGRQCYESSLRLKSSQATGEQMHITEASKERVNAVETTDLDPREEFQDRRVSPIEELESIKIGEAAHQTTSLGTHLGEEEKD</sequence>
<name>A0A392Q1H8_9FABA</name>
<dbReference type="EMBL" id="LXQA010107253">
    <property type="protein sequence ID" value="MCI17837.1"/>
    <property type="molecule type" value="Genomic_DNA"/>
</dbReference>
<feature type="region of interest" description="Disordered" evidence="1">
    <location>
        <begin position="85"/>
        <end position="151"/>
    </location>
</feature>
<dbReference type="AlphaFoldDB" id="A0A392Q1H8"/>
<feature type="non-terminal residue" evidence="2">
    <location>
        <position position="151"/>
    </location>
</feature>
<comment type="caution">
    <text evidence="2">The sequence shown here is derived from an EMBL/GenBank/DDBJ whole genome shotgun (WGS) entry which is preliminary data.</text>
</comment>
<evidence type="ECO:0000313" key="3">
    <source>
        <dbReference type="Proteomes" id="UP000265520"/>
    </source>
</evidence>
<dbReference type="Proteomes" id="UP000265520">
    <property type="component" value="Unassembled WGS sequence"/>
</dbReference>